<dbReference type="AlphaFoldDB" id="A0A1N6LXN7"/>
<dbReference type="OrthoDB" id="10253709at2759"/>
<evidence type="ECO:0000256" key="2">
    <source>
        <dbReference type="ARBA" id="ARBA00006375"/>
    </source>
</evidence>
<accession>A0A1N6LXN7</accession>
<reference evidence="8 9" key="1">
    <citation type="journal article" date="2012" name="Nucleic Acids Res.">
        <title>Sequencing of the smallest Apicomplexan genome from the human pathogen Babesia microti.</title>
        <authorList>
            <person name="Cornillot E."/>
            <person name="Hadj-Kaddour K."/>
            <person name="Dassouli A."/>
            <person name="Noel B."/>
            <person name="Ranwez V."/>
            <person name="Vacherie B."/>
            <person name="Augagneur Y."/>
            <person name="Bres V."/>
            <person name="Duclos A."/>
            <person name="Randazzo S."/>
            <person name="Carcy B."/>
            <person name="Debierre-Grockiego F."/>
            <person name="Delbecq S."/>
            <person name="Moubri-Menage K."/>
            <person name="Shams-Eldin H."/>
            <person name="Usmani-Brown S."/>
            <person name="Bringaud F."/>
            <person name="Wincker P."/>
            <person name="Vivares C.P."/>
            <person name="Schwarz R.T."/>
            <person name="Schetters T.P."/>
            <person name="Krause P.J."/>
            <person name="Gorenflot A."/>
            <person name="Berry V."/>
            <person name="Barbe V."/>
            <person name="Ben Mamoun C."/>
        </authorList>
    </citation>
    <scope>NUCLEOTIDE SEQUENCE [LARGE SCALE GENOMIC DNA]</scope>
    <source>
        <strain evidence="8 9">RI</strain>
    </source>
</reference>
<gene>
    <name evidence="8" type="ORF">BmR1_04g06285</name>
</gene>
<organism evidence="8 9">
    <name type="scientific">Babesia microti (strain RI)</name>
    <dbReference type="NCBI Taxonomy" id="1133968"/>
    <lineage>
        <taxon>Eukaryota</taxon>
        <taxon>Sar</taxon>
        <taxon>Alveolata</taxon>
        <taxon>Apicomplexa</taxon>
        <taxon>Aconoidasida</taxon>
        <taxon>Piroplasmida</taxon>
        <taxon>Babesiidae</taxon>
        <taxon>Babesia</taxon>
    </lineage>
</organism>
<dbReference type="InterPro" id="IPR023395">
    <property type="entry name" value="MCP_dom_sf"/>
</dbReference>
<dbReference type="SUPFAM" id="SSF103506">
    <property type="entry name" value="Mitochondrial carrier"/>
    <property type="match status" value="1"/>
</dbReference>
<keyword evidence="7" id="KW-0472">Membrane</keyword>
<evidence type="ECO:0000256" key="3">
    <source>
        <dbReference type="ARBA" id="ARBA00022448"/>
    </source>
</evidence>
<evidence type="ECO:0000256" key="1">
    <source>
        <dbReference type="ARBA" id="ARBA00004141"/>
    </source>
</evidence>
<dbReference type="Pfam" id="PF00153">
    <property type="entry name" value="Mito_carr"/>
    <property type="match status" value="1"/>
</dbReference>
<dbReference type="KEGG" id="bmic:BmR1_04g06285"/>
<keyword evidence="5" id="KW-0677">Repeat</keyword>
<comment type="similarity">
    <text evidence="2">Belongs to the mitochondrial carrier (TC 2.A.29) family.</text>
</comment>
<dbReference type="EMBL" id="LN871599">
    <property type="protein sequence ID" value="SIO73640.1"/>
    <property type="molecule type" value="Genomic_DNA"/>
</dbReference>
<protein>
    <recommendedName>
        <fullName evidence="10">Mitochondrial carrier protein</fullName>
    </recommendedName>
</protein>
<dbReference type="VEuPathDB" id="PiroplasmaDB:BmR1_04g06285"/>
<keyword evidence="3" id="KW-0813">Transport</keyword>
<keyword evidence="4" id="KW-0812">Transmembrane</keyword>
<dbReference type="GeneID" id="24425901"/>
<dbReference type="PANTHER" id="PTHR45683">
    <property type="entry name" value="MITOCHONDRIAL NICOTINAMIDE ADENINE DINUCLEOTIDE TRANSPORTER 1-RELATED-RELATED"/>
    <property type="match status" value="1"/>
</dbReference>
<evidence type="ECO:0000256" key="4">
    <source>
        <dbReference type="ARBA" id="ARBA00022692"/>
    </source>
</evidence>
<dbReference type="InterPro" id="IPR018108">
    <property type="entry name" value="MCP_transmembrane"/>
</dbReference>
<dbReference type="Proteomes" id="UP000002899">
    <property type="component" value="Chromosome IV"/>
</dbReference>
<keyword evidence="9" id="KW-1185">Reference proteome</keyword>
<evidence type="ECO:0000313" key="8">
    <source>
        <dbReference type="EMBL" id="SIO73640.1"/>
    </source>
</evidence>
<evidence type="ECO:0000256" key="6">
    <source>
        <dbReference type="ARBA" id="ARBA00022989"/>
    </source>
</evidence>
<dbReference type="InterPro" id="IPR044712">
    <property type="entry name" value="SLC25A32-like"/>
</dbReference>
<proteinExistence type="inferred from homology"/>
<name>A0A1N6LXN7_BABMR</name>
<keyword evidence="6" id="KW-1133">Transmembrane helix</keyword>
<dbReference type="GO" id="GO:0016020">
    <property type="term" value="C:membrane"/>
    <property type="evidence" value="ECO:0007669"/>
    <property type="project" value="UniProtKB-SubCell"/>
</dbReference>
<reference evidence="8 9" key="2">
    <citation type="journal article" date="2013" name="PLoS ONE">
        <title>Whole genome mapping and re-organization of the nuclear and mitochondrial genomes of Babesia microti isolates.</title>
        <authorList>
            <person name="Cornillot E."/>
            <person name="Dassouli A."/>
            <person name="Garg A."/>
            <person name="Pachikara N."/>
            <person name="Randazzo S."/>
            <person name="Depoix D."/>
            <person name="Carcy B."/>
            <person name="Delbecq S."/>
            <person name="Frutos R."/>
            <person name="Silva J.C."/>
            <person name="Sutton R."/>
            <person name="Krause P.J."/>
            <person name="Mamoun C.B."/>
        </authorList>
    </citation>
    <scope>NUCLEOTIDE SEQUENCE [LARGE SCALE GENOMIC DNA]</scope>
    <source>
        <strain evidence="8 9">RI</strain>
    </source>
</reference>
<dbReference type="GO" id="GO:0055085">
    <property type="term" value="P:transmembrane transport"/>
    <property type="evidence" value="ECO:0007669"/>
    <property type="project" value="InterPro"/>
</dbReference>
<reference evidence="8 9" key="3">
    <citation type="journal article" date="2016" name="Sci. Rep.">
        <title>Genome-wide diversity and gene expression profiling of Babesia microti isolates identify polymorphic genes that mediate host-pathogen interactions.</title>
        <authorList>
            <person name="Silva J.C."/>
            <person name="Cornillot E."/>
            <person name="McCracken C."/>
            <person name="Usmani-Brown S."/>
            <person name="Dwivedi A."/>
            <person name="Ifeonu O.O."/>
            <person name="Crabtree J."/>
            <person name="Gotia H.T."/>
            <person name="Virji A.Z."/>
            <person name="Reynes C."/>
            <person name="Colinge J."/>
            <person name="Kumar V."/>
            <person name="Lawres L."/>
            <person name="Pazzi J.E."/>
            <person name="Pablo J.V."/>
            <person name="Hung C."/>
            <person name="Brancato J."/>
            <person name="Kumari P."/>
            <person name="Orvis J."/>
            <person name="Tretina K."/>
            <person name="Chibucos M."/>
            <person name="Ott S."/>
            <person name="Sadzewicz L."/>
            <person name="Sengamalay N."/>
            <person name="Shetty A.C."/>
            <person name="Su Q."/>
            <person name="Tallon L."/>
            <person name="Fraser C.M."/>
            <person name="Frutos R."/>
            <person name="Molina D.M."/>
            <person name="Krause P.J."/>
            <person name="Ben Mamoun C."/>
        </authorList>
    </citation>
    <scope>NUCLEOTIDE SEQUENCE [LARGE SCALE GENOMIC DNA]</scope>
    <source>
        <strain evidence="8 9">RI</strain>
    </source>
</reference>
<evidence type="ECO:0008006" key="10">
    <source>
        <dbReference type="Google" id="ProtNLM"/>
    </source>
</evidence>
<evidence type="ECO:0000313" key="9">
    <source>
        <dbReference type="Proteomes" id="UP000002899"/>
    </source>
</evidence>
<evidence type="ECO:0000256" key="7">
    <source>
        <dbReference type="ARBA" id="ARBA00023136"/>
    </source>
</evidence>
<dbReference type="RefSeq" id="XP_021337718.1">
    <property type="nucleotide sequence ID" value="XM_021482493.1"/>
</dbReference>
<comment type="subcellular location">
    <subcellularLocation>
        <location evidence="1">Membrane</location>
        <topology evidence="1">Multi-pass membrane protein</topology>
    </subcellularLocation>
</comment>
<dbReference type="GO" id="GO:0006862">
    <property type="term" value="P:nucleotide transport"/>
    <property type="evidence" value="ECO:0007669"/>
    <property type="project" value="InterPro"/>
</dbReference>
<sequence length="315" mass="36236">MDVPIFLSDQYRTSILNNRDKFYIRLPPATIFSFPLTSTFYRIQCLRFMESRFTPGSVPYRILNEIKKDDIDPAQLSLSSTILIATKLLKQRYNDYGFGGLYQGFFAKAMHTIVRDLLVFILSKLPSISMPVVTDFTSPAATDNDIIKSGLRWIRRNKKHLNELFLTLFSEVATYPLLLCSTRLIIYDGNQPLSMWQMLQMTYDYEGFWALYKGIIPHLFCTITTYLRNPQYHSSVMAHNTNITMDIFNMLMSISNSHIMQLSTTQRCFSPIKGLCTHTDTLDLIRSIGWKGVALQLCLGSFLIGTKEYTTSLLL</sequence>
<evidence type="ECO:0000256" key="5">
    <source>
        <dbReference type="ARBA" id="ARBA00022737"/>
    </source>
</evidence>
<dbReference type="Gene3D" id="1.50.40.10">
    <property type="entry name" value="Mitochondrial carrier domain"/>
    <property type="match status" value="1"/>
</dbReference>